<accession>A0ABQ2F5G7</accession>
<evidence type="ECO:0000313" key="2">
    <source>
        <dbReference type="EMBL" id="GGK61109.1"/>
    </source>
</evidence>
<dbReference type="EMBL" id="BMLB01000002">
    <property type="protein sequence ID" value="GGK61109.1"/>
    <property type="molecule type" value="Genomic_DNA"/>
</dbReference>
<dbReference type="RefSeq" id="WP_156875686.1">
    <property type="nucleotide sequence ID" value="NZ_BMLB01000002.1"/>
</dbReference>
<evidence type="ECO:0000313" key="3">
    <source>
        <dbReference type="Proteomes" id="UP000662111"/>
    </source>
</evidence>
<gene>
    <name evidence="2" type="ORF">GCM10011509_06760</name>
</gene>
<feature type="region of interest" description="Disordered" evidence="1">
    <location>
        <begin position="170"/>
        <end position="189"/>
    </location>
</feature>
<sequence length="189" mass="20893">MHGDLDVLPDPDEVATLVERLVRSEWPTSEAQRLEWFTRHGLDVRAAHRAWGEYGSDTVVGEGPERWGSPGLGWHTFEGDFVGVSWFLWRGGPPEAVRAAARQLRELSSGFAGAPVEELTPGEDPDTFTAFWEVEGRTIDMYLHGGHVLEGALVEDPVVQLHVDHTARSRRADEAALQARGRAPPHESA</sequence>
<keyword evidence="3" id="KW-1185">Reference proteome</keyword>
<evidence type="ECO:0008006" key="4">
    <source>
        <dbReference type="Google" id="ProtNLM"/>
    </source>
</evidence>
<organism evidence="2 3">
    <name type="scientific">Ornithinimicrobium pekingense</name>
    <dbReference type="NCBI Taxonomy" id="384677"/>
    <lineage>
        <taxon>Bacteria</taxon>
        <taxon>Bacillati</taxon>
        <taxon>Actinomycetota</taxon>
        <taxon>Actinomycetes</taxon>
        <taxon>Micrococcales</taxon>
        <taxon>Ornithinimicrobiaceae</taxon>
        <taxon>Ornithinimicrobium</taxon>
    </lineage>
</organism>
<dbReference type="Proteomes" id="UP000662111">
    <property type="component" value="Unassembled WGS sequence"/>
</dbReference>
<name>A0ABQ2F5G7_9MICO</name>
<protein>
    <recommendedName>
        <fullName evidence="4">DUF317 domain-containing protein</fullName>
    </recommendedName>
</protein>
<proteinExistence type="predicted"/>
<evidence type="ECO:0000256" key="1">
    <source>
        <dbReference type="SAM" id="MobiDB-lite"/>
    </source>
</evidence>
<reference evidence="3" key="1">
    <citation type="journal article" date="2019" name="Int. J. Syst. Evol. Microbiol.">
        <title>The Global Catalogue of Microorganisms (GCM) 10K type strain sequencing project: providing services to taxonomists for standard genome sequencing and annotation.</title>
        <authorList>
            <consortium name="The Broad Institute Genomics Platform"/>
            <consortium name="The Broad Institute Genome Sequencing Center for Infectious Disease"/>
            <person name="Wu L."/>
            <person name="Ma J."/>
        </authorList>
    </citation>
    <scope>NUCLEOTIDE SEQUENCE [LARGE SCALE GENOMIC DNA]</scope>
    <source>
        <strain evidence="3">CGMCC 1.5362</strain>
    </source>
</reference>
<comment type="caution">
    <text evidence="2">The sequence shown here is derived from an EMBL/GenBank/DDBJ whole genome shotgun (WGS) entry which is preliminary data.</text>
</comment>